<organism evidence="6 7">
    <name type="scientific">Corynebacterium lizhenjunii</name>
    <dbReference type="NCBI Taxonomy" id="2709394"/>
    <lineage>
        <taxon>Bacteria</taxon>
        <taxon>Bacillati</taxon>
        <taxon>Actinomycetota</taxon>
        <taxon>Actinomycetes</taxon>
        <taxon>Mycobacteriales</taxon>
        <taxon>Corynebacteriaceae</taxon>
        <taxon>Corynebacterium</taxon>
    </lineage>
</organism>
<dbReference type="GO" id="GO:0005886">
    <property type="term" value="C:plasma membrane"/>
    <property type="evidence" value="ECO:0007669"/>
    <property type="project" value="UniProtKB-ARBA"/>
</dbReference>
<dbReference type="RefSeq" id="WP_165008120.1">
    <property type="nucleotide sequence ID" value="NZ_CP064954.1"/>
</dbReference>
<proteinExistence type="predicted"/>
<gene>
    <name evidence="6" type="ORF">G7Y31_06025</name>
</gene>
<evidence type="ECO:0000256" key="1">
    <source>
        <dbReference type="ARBA" id="ARBA00004141"/>
    </source>
</evidence>
<accession>A0A7T0PC67</accession>
<dbReference type="EMBL" id="CP064954">
    <property type="protein sequence ID" value="QPK80220.1"/>
    <property type="molecule type" value="Genomic_DNA"/>
</dbReference>
<evidence type="ECO:0000256" key="3">
    <source>
        <dbReference type="ARBA" id="ARBA00022989"/>
    </source>
</evidence>
<keyword evidence="7" id="KW-1185">Reference proteome</keyword>
<dbReference type="InterPro" id="IPR003339">
    <property type="entry name" value="ABC/ECF_trnsptr_transmembrane"/>
</dbReference>
<keyword evidence="2 5" id="KW-0812">Transmembrane</keyword>
<evidence type="ECO:0000256" key="4">
    <source>
        <dbReference type="ARBA" id="ARBA00023136"/>
    </source>
</evidence>
<protein>
    <submittedName>
        <fullName evidence="6">ABC transporter permease</fullName>
    </submittedName>
</protein>
<evidence type="ECO:0000256" key="2">
    <source>
        <dbReference type="ARBA" id="ARBA00022692"/>
    </source>
</evidence>
<dbReference type="AlphaFoldDB" id="A0A7T0PC67"/>
<dbReference type="Pfam" id="PF02361">
    <property type="entry name" value="CbiQ"/>
    <property type="match status" value="1"/>
</dbReference>
<sequence>MHPATVLTAAACAWLAVIAANQPWVSAGVLLAALLAGTIAAGSLSVVATTAALSVPTALSMVLIHAPYGHHRIAPLLTSDGLILAAVLALRFSALMACMLAAAAALKVADVAKWLQASRLGHKAAYVVGASLQSLPQGAHAVRAVRDANRLRGVRTRWNTVVPQVIVPVIARLLTQGTQRGEALAAIGFDRPGPRTVLEPVADTRRGGWLRWALLLATLSAIGAVLWT</sequence>
<evidence type="ECO:0000313" key="7">
    <source>
        <dbReference type="Proteomes" id="UP000594681"/>
    </source>
</evidence>
<dbReference type="KEGG" id="cliz:G7Y31_06025"/>
<keyword evidence="3 5" id="KW-1133">Transmembrane helix</keyword>
<reference evidence="6 7" key="1">
    <citation type="submission" date="2020-11" db="EMBL/GenBank/DDBJ databases">
        <title>Corynebacterium sp. ZJ-599.</title>
        <authorList>
            <person name="Zhou J."/>
        </authorList>
    </citation>
    <scope>NUCLEOTIDE SEQUENCE [LARGE SCALE GENOMIC DNA]</scope>
    <source>
        <strain evidence="6 7">ZJ-599</strain>
    </source>
</reference>
<feature type="transmembrane region" description="Helical" evidence="5">
    <location>
        <begin position="209"/>
        <end position="227"/>
    </location>
</feature>
<name>A0A7T0PC67_9CORY</name>
<evidence type="ECO:0000256" key="5">
    <source>
        <dbReference type="SAM" id="Phobius"/>
    </source>
</evidence>
<evidence type="ECO:0000313" key="6">
    <source>
        <dbReference type="EMBL" id="QPK80220.1"/>
    </source>
</evidence>
<dbReference type="Proteomes" id="UP000594681">
    <property type="component" value="Chromosome"/>
</dbReference>
<keyword evidence="4 5" id="KW-0472">Membrane</keyword>
<feature type="transmembrane region" description="Helical" evidence="5">
    <location>
        <begin position="82"/>
        <end position="106"/>
    </location>
</feature>
<feature type="transmembrane region" description="Helical" evidence="5">
    <location>
        <begin position="29"/>
        <end position="62"/>
    </location>
</feature>
<comment type="subcellular location">
    <subcellularLocation>
        <location evidence="1">Membrane</location>
        <topology evidence="1">Multi-pass membrane protein</topology>
    </subcellularLocation>
</comment>